<evidence type="ECO:0000256" key="1">
    <source>
        <dbReference type="SAM" id="MobiDB-lite"/>
    </source>
</evidence>
<gene>
    <name evidence="2" type="ORF">Tco_0843520</name>
</gene>
<comment type="caution">
    <text evidence="2">The sequence shown here is derived from an EMBL/GenBank/DDBJ whole genome shotgun (WGS) entry which is preliminary data.</text>
</comment>
<sequence>MASRFTRDTAPTTLDGPDFPRTSSIPCPENVILMKEVLEVLRNVFLGQFLDADLTGSMFLPFIKANQE</sequence>
<reference evidence="2" key="1">
    <citation type="journal article" date="2022" name="Int. J. Mol. Sci.">
        <title>Draft Genome of Tanacetum Coccineum: Genomic Comparison of Closely Related Tanacetum-Family Plants.</title>
        <authorList>
            <person name="Yamashiro T."/>
            <person name="Shiraishi A."/>
            <person name="Nakayama K."/>
            <person name="Satake H."/>
        </authorList>
    </citation>
    <scope>NUCLEOTIDE SEQUENCE</scope>
</reference>
<protein>
    <submittedName>
        <fullName evidence="2">Uncharacterized protein</fullName>
    </submittedName>
</protein>
<organism evidence="2 3">
    <name type="scientific">Tanacetum coccineum</name>
    <dbReference type="NCBI Taxonomy" id="301880"/>
    <lineage>
        <taxon>Eukaryota</taxon>
        <taxon>Viridiplantae</taxon>
        <taxon>Streptophyta</taxon>
        <taxon>Embryophyta</taxon>
        <taxon>Tracheophyta</taxon>
        <taxon>Spermatophyta</taxon>
        <taxon>Magnoliopsida</taxon>
        <taxon>eudicotyledons</taxon>
        <taxon>Gunneridae</taxon>
        <taxon>Pentapetalae</taxon>
        <taxon>asterids</taxon>
        <taxon>campanulids</taxon>
        <taxon>Asterales</taxon>
        <taxon>Asteraceae</taxon>
        <taxon>Asteroideae</taxon>
        <taxon>Anthemideae</taxon>
        <taxon>Anthemidinae</taxon>
        <taxon>Tanacetum</taxon>
    </lineage>
</organism>
<feature type="region of interest" description="Disordered" evidence="1">
    <location>
        <begin position="1"/>
        <end position="23"/>
    </location>
</feature>
<dbReference type="Proteomes" id="UP001151760">
    <property type="component" value="Unassembled WGS sequence"/>
</dbReference>
<name>A0ABQ5B5K6_9ASTR</name>
<accession>A0ABQ5B5K6</accession>
<evidence type="ECO:0000313" key="3">
    <source>
        <dbReference type="Proteomes" id="UP001151760"/>
    </source>
</evidence>
<keyword evidence="3" id="KW-1185">Reference proteome</keyword>
<proteinExistence type="predicted"/>
<reference evidence="2" key="2">
    <citation type="submission" date="2022-01" db="EMBL/GenBank/DDBJ databases">
        <authorList>
            <person name="Yamashiro T."/>
            <person name="Shiraishi A."/>
            <person name="Satake H."/>
            <person name="Nakayama K."/>
        </authorList>
    </citation>
    <scope>NUCLEOTIDE SEQUENCE</scope>
</reference>
<dbReference type="EMBL" id="BQNB010012879">
    <property type="protein sequence ID" value="GJT09058.1"/>
    <property type="molecule type" value="Genomic_DNA"/>
</dbReference>
<evidence type="ECO:0000313" key="2">
    <source>
        <dbReference type="EMBL" id="GJT09058.1"/>
    </source>
</evidence>